<name>A0ABN9TFA0_9DINO</name>
<comment type="caution">
    <text evidence="2">The sequence shown here is derived from an EMBL/GenBank/DDBJ whole genome shotgun (WGS) entry which is preliminary data.</text>
</comment>
<organism evidence="2 3">
    <name type="scientific">Prorocentrum cordatum</name>
    <dbReference type="NCBI Taxonomy" id="2364126"/>
    <lineage>
        <taxon>Eukaryota</taxon>
        <taxon>Sar</taxon>
        <taxon>Alveolata</taxon>
        <taxon>Dinophyceae</taxon>
        <taxon>Prorocentrales</taxon>
        <taxon>Prorocentraceae</taxon>
        <taxon>Prorocentrum</taxon>
    </lineage>
</organism>
<dbReference type="EMBL" id="CAUYUJ010014663">
    <property type="protein sequence ID" value="CAK0844427.1"/>
    <property type="molecule type" value="Genomic_DNA"/>
</dbReference>
<accession>A0ABN9TFA0</accession>
<gene>
    <name evidence="2" type="ORF">PCOR1329_LOCUS38514</name>
</gene>
<reference evidence="2" key="1">
    <citation type="submission" date="2023-10" db="EMBL/GenBank/DDBJ databases">
        <authorList>
            <person name="Chen Y."/>
            <person name="Shah S."/>
            <person name="Dougan E. K."/>
            <person name="Thang M."/>
            <person name="Chan C."/>
        </authorList>
    </citation>
    <scope>NUCLEOTIDE SEQUENCE [LARGE SCALE GENOMIC DNA]</scope>
</reference>
<proteinExistence type="predicted"/>
<evidence type="ECO:0000256" key="1">
    <source>
        <dbReference type="SAM" id="SignalP"/>
    </source>
</evidence>
<keyword evidence="1" id="KW-0732">Signal</keyword>
<sequence length="114" mass="12449">MGRWLSLASALTFRAGALPSAKREGGGARRLFQFFVRRAAEQIFGLVGAKPHLSEEEEEEAGPPCRCSVFAQRLARSVIKETPQSEEGQSMSHSWTLHCVSVPAPARSWPAAAR</sequence>
<dbReference type="Proteomes" id="UP001189429">
    <property type="component" value="Unassembled WGS sequence"/>
</dbReference>
<evidence type="ECO:0000313" key="3">
    <source>
        <dbReference type="Proteomes" id="UP001189429"/>
    </source>
</evidence>
<evidence type="ECO:0000313" key="2">
    <source>
        <dbReference type="EMBL" id="CAK0844427.1"/>
    </source>
</evidence>
<feature type="signal peptide" evidence="1">
    <location>
        <begin position="1"/>
        <end position="17"/>
    </location>
</feature>
<protein>
    <recommendedName>
        <fullName evidence="4">Secreted protein</fullName>
    </recommendedName>
</protein>
<feature type="chain" id="PRO_5046767311" description="Secreted protein" evidence="1">
    <location>
        <begin position="18"/>
        <end position="114"/>
    </location>
</feature>
<evidence type="ECO:0008006" key="4">
    <source>
        <dbReference type="Google" id="ProtNLM"/>
    </source>
</evidence>
<keyword evidence="3" id="KW-1185">Reference proteome</keyword>